<reference evidence="2 3" key="1">
    <citation type="journal article" date="2019" name="Genome Biol. Evol.">
        <title>Insights into the evolution of the New World diploid cottons (Gossypium, subgenus Houzingenia) based on genome sequencing.</title>
        <authorList>
            <person name="Grover C.E."/>
            <person name="Arick M.A. 2nd"/>
            <person name="Thrash A."/>
            <person name="Conover J.L."/>
            <person name="Sanders W.S."/>
            <person name="Peterson D.G."/>
            <person name="Frelichowski J.E."/>
            <person name="Scheffler J.A."/>
            <person name="Scheffler B.E."/>
            <person name="Wendel J.F."/>
        </authorList>
    </citation>
    <scope>NUCLEOTIDE SEQUENCE [LARGE SCALE GENOMIC DNA]</scope>
    <source>
        <strain evidence="2">185</strain>
        <tissue evidence="2">Leaf</tissue>
    </source>
</reference>
<organism evidence="2 3">
    <name type="scientific">Gossypium aridum</name>
    <name type="common">American cotton</name>
    <name type="synonym">Erioxylum aridum</name>
    <dbReference type="NCBI Taxonomy" id="34290"/>
    <lineage>
        <taxon>Eukaryota</taxon>
        <taxon>Viridiplantae</taxon>
        <taxon>Streptophyta</taxon>
        <taxon>Embryophyta</taxon>
        <taxon>Tracheophyta</taxon>
        <taxon>Spermatophyta</taxon>
        <taxon>Magnoliopsida</taxon>
        <taxon>eudicotyledons</taxon>
        <taxon>Gunneridae</taxon>
        <taxon>Pentapetalae</taxon>
        <taxon>rosids</taxon>
        <taxon>malvids</taxon>
        <taxon>Malvales</taxon>
        <taxon>Malvaceae</taxon>
        <taxon>Malvoideae</taxon>
        <taxon>Gossypium</taxon>
    </lineage>
</organism>
<dbReference type="AlphaFoldDB" id="A0A7J8WMU4"/>
<gene>
    <name evidence="2" type="ORF">Goari_017844</name>
</gene>
<feature type="transmembrane region" description="Helical" evidence="1">
    <location>
        <begin position="57"/>
        <end position="78"/>
    </location>
</feature>
<dbReference type="EMBL" id="JABFAA010000002">
    <property type="protein sequence ID" value="MBA0676365.1"/>
    <property type="molecule type" value="Genomic_DNA"/>
</dbReference>
<dbReference type="Proteomes" id="UP000593577">
    <property type="component" value="Unassembled WGS sequence"/>
</dbReference>
<keyword evidence="1" id="KW-0812">Transmembrane</keyword>
<accession>A0A7J8WMU4</accession>
<evidence type="ECO:0000313" key="2">
    <source>
        <dbReference type="EMBL" id="MBA0676365.1"/>
    </source>
</evidence>
<proteinExistence type="predicted"/>
<comment type="caution">
    <text evidence="2">The sequence shown here is derived from an EMBL/GenBank/DDBJ whole genome shotgun (WGS) entry which is preliminary data.</text>
</comment>
<keyword evidence="3" id="KW-1185">Reference proteome</keyword>
<evidence type="ECO:0000313" key="3">
    <source>
        <dbReference type="Proteomes" id="UP000593577"/>
    </source>
</evidence>
<protein>
    <submittedName>
        <fullName evidence="2">Uncharacterized protein</fullName>
    </submittedName>
</protein>
<name>A0A7J8WMU4_GOSAI</name>
<sequence length="201" mass="23275">MEEWNGSIHVCSGDTHEIECMGMSYVVMLTREVNVVRVAPYGGEAIWRKPKDMVGRLVGWLVLVLCILVVVVLAVVMFDIRDKWVVLKYWQWKLMWLSFQKDNEVVEVGGAYRNFNAYSHKSSLRRPSIRLTEQCFAPRIGWTLVEAFLRSSGAQRSLHTAKPDSCREEMVISFSIRMMTKWSGVINMLHSLSLSLFFHRE</sequence>
<keyword evidence="1" id="KW-1133">Transmembrane helix</keyword>
<evidence type="ECO:0000256" key="1">
    <source>
        <dbReference type="SAM" id="Phobius"/>
    </source>
</evidence>
<keyword evidence="1" id="KW-0472">Membrane</keyword>